<name>A0AA39X8Q8_9PEZI</name>
<evidence type="ECO:0000313" key="2">
    <source>
        <dbReference type="Proteomes" id="UP001174934"/>
    </source>
</evidence>
<sequence>MGTLLTFTSNGERAPSYRDPVIAAKILQKINEKYEWQVCDLYHHLRKNYGDPVSAGQKGDIFCNFERKVFDCRASGLAGDVGIFRKSGNGPTILLHADSNDHMSIICMRAALEILCKEYDNLNATLVYVFHPPIGLDNNTRDRVRDMLKDGVFDQIDAKPDLLPGYRVAPSRKSGEVVIQPGLVLSGRETLNINIQIPPAPYQNKAIEAIEEFKKPEDDDRVVKRVRAVASSISVAKRLRRRKSKYRQRRADAAEFYEAQCAHWNVCDKDVGLRVDERLPMWEEDDYGRDIERLRDVLNAGRDAMVLAVLAFSPLDEDSLDILSECSTDNSMSDEDME</sequence>
<proteinExistence type="predicted"/>
<dbReference type="EMBL" id="JAULSR010000002">
    <property type="protein sequence ID" value="KAK0629358.1"/>
    <property type="molecule type" value="Genomic_DNA"/>
</dbReference>
<accession>A0AA39X8Q8</accession>
<organism evidence="1 2">
    <name type="scientific">Bombardia bombarda</name>
    <dbReference type="NCBI Taxonomy" id="252184"/>
    <lineage>
        <taxon>Eukaryota</taxon>
        <taxon>Fungi</taxon>
        <taxon>Dikarya</taxon>
        <taxon>Ascomycota</taxon>
        <taxon>Pezizomycotina</taxon>
        <taxon>Sordariomycetes</taxon>
        <taxon>Sordariomycetidae</taxon>
        <taxon>Sordariales</taxon>
        <taxon>Lasiosphaeriaceae</taxon>
        <taxon>Bombardia</taxon>
    </lineage>
</organism>
<protein>
    <submittedName>
        <fullName evidence="1">Uncharacterized protein</fullName>
    </submittedName>
</protein>
<evidence type="ECO:0000313" key="1">
    <source>
        <dbReference type="EMBL" id="KAK0629358.1"/>
    </source>
</evidence>
<keyword evidence="2" id="KW-1185">Reference proteome</keyword>
<dbReference type="AlphaFoldDB" id="A0AA39X8Q8"/>
<reference evidence="1" key="1">
    <citation type="submission" date="2023-06" db="EMBL/GenBank/DDBJ databases">
        <title>Genome-scale phylogeny and comparative genomics of the fungal order Sordariales.</title>
        <authorList>
            <consortium name="Lawrence Berkeley National Laboratory"/>
            <person name="Hensen N."/>
            <person name="Bonometti L."/>
            <person name="Westerberg I."/>
            <person name="Brannstrom I.O."/>
            <person name="Guillou S."/>
            <person name="Cros-Aarteil S."/>
            <person name="Calhoun S."/>
            <person name="Haridas S."/>
            <person name="Kuo A."/>
            <person name="Mondo S."/>
            <person name="Pangilinan J."/>
            <person name="Riley R."/>
            <person name="LaButti K."/>
            <person name="Andreopoulos B."/>
            <person name="Lipzen A."/>
            <person name="Chen C."/>
            <person name="Yanf M."/>
            <person name="Daum C."/>
            <person name="Ng V."/>
            <person name="Clum A."/>
            <person name="Steindorff A."/>
            <person name="Ohm R."/>
            <person name="Martin F."/>
            <person name="Silar P."/>
            <person name="Natvig D."/>
            <person name="Lalanne C."/>
            <person name="Gautier V."/>
            <person name="Ament-velasquez S.L."/>
            <person name="Kruys A."/>
            <person name="Hutchinson M.I."/>
            <person name="Powell A.J."/>
            <person name="Barry K."/>
            <person name="Miller A.N."/>
            <person name="Grigoriev I.V."/>
            <person name="Debuchy R."/>
            <person name="Gladieux P."/>
            <person name="Thoren M.H."/>
            <person name="Johannesson H."/>
        </authorList>
    </citation>
    <scope>NUCLEOTIDE SEQUENCE</scope>
    <source>
        <strain evidence="1">SMH3391-2</strain>
    </source>
</reference>
<dbReference type="Proteomes" id="UP001174934">
    <property type="component" value="Unassembled WGS sequence"/>
</dbReference>
<comment type="caution">
    <text evidence="1">The sequence shown here is derived from an EMBL/GenBank/DDBJ whole genome shotgun (WGS) entry which is preliminary data.</text>
</comment>
<gene>
    <name evidence="1" type="ORF">B0T17DRAFT_633999</name>
</gene>